<dbReference type="AlphaFoldDB" id="A0A9D9HHJ6"/>
<dbReference type="EMBL" id="JADIMI010000030">
    <property type="protein sequence ID" value="MBO8451906.1"/>
    <property type="molecule type" value="Genomic_DNA"/>
</dbReference>
<feature type="signal peptide" evidence="1">
    <location>
        <begin position="1"/>
        <end position="24"/>
    </location>
</feature>
<dbReference type="Gene3D" id="2.60.40.3690">
    <property type="match status" value="1"/>
</dbReference>
<evidence type="ECO:0000313" key="2">
    <source>
        <dbReference type="EMBL" id="MBO8451906.1"/>
    </source>
</evidence>
<evidence type="ECO:0000313" key="3">
    <source>
        <dbReference type="Proteomes" id="UP000823661"/>
    </source>
</evidence>
<keyword evidence="1" id="KW-0732">Signal</keyword>
<comment type="caution">
    <text evidence="2">The sequence shown here is derived from an EMBL/GenBank/DDBJ whole genome shotgun (WGS) entry which is preliminary data.</text>
</comment>
<feature type="non-terminal residue" evidence="2">
    <location>
        <position position="636"/>
    </location>
</feature>
<protein>
    <submittedName>
        <fullName evidence="2">DUF4906 domain-containing protein</fullName>
    </submittedName>
</protein>
<evidence type="ECO:0000256" key="1">
    <source>
        <dbReference type="SAM" id="SignalP"/>
    </source>
</evidence>
<reference evidence="2" key="1">
    <citation type="submission" date="2020-10" db="EMBL/GenBank/DDBJ databases">
        <authorList>
            <person name="Gilroy R."/>
        </authorList>
    </citation>
    <scope>NUCLEOTIDE SEQUENCE</scope>
    <source>
        <strain evidence="2">B1-20833</strain>
    </source>
</reference>
<dbReference type="Proteomes" id="UP000823661">
    <property type="component" value="Unassembled WGS sequence"/>
</dbReference>
<accession>A0A9D9HHJ6</accession>
<sequence>MKRIYDIIISVTAAASALCISACAEKELIPGTVEEGIPVEATLTFGAPNSDDVTVTTKAELNDYSDITSLYLFIYNSDGTKCEDVIPVAENQISGGEIEDGGRHYSTTISTTTGTKRIFAVANYVSVESWVDFKIKIETLGTRAKDGELTMDAVGKEIVYLRNTYINNGTTPEYPTQQMIFTSRTGGDEVTFNNDGSSSGVINLERIAANVIFNIRSGSKTNRHISFTPTSYQIYNLPKGTRLAGSRSTEDNPAEADAEFYYDGSVQTITATSTGGTYSFDFFIPENIQKENPSVTSYNQRDEWKYNSSDGNHIGIPGSDAGTGVGSTNGEKDWEYAPENATYVVISGEYAEYETTGSSENREEGDKLLYSGNTSYVIHLGDFSKDGSFGNYSVRRNWKYTYNITVKGVNEIIAEAIADDGSQGNEPGAEGGLVNISDITLSFSLDAHYEQVLLSYNLSNILQTIKTSAGNLTDEKIDELIGQNLILYIESPFQATKITKVPYTDYIEAVKGFADPESAGAQSAAEAAKEQFLSDVDYKWVEFFPQRSSTNLSAYPGLPLWKNNGEDINRNSDLNERLLDVYDVCVRLGKVVRKLYDKETVSTSEFAEDGITITSVRSGGSDVYYAYFTGFVDEYY</sequence>
<organism evidence="2 3">
    <name type="scientific">Candidatus Cryptobacteroides intestinavium</name>
    <dbReference type="NCBI Taxonomy" id="2840766"/>
    <lineage>
        <taxon>Bacteria</taxon>
        <taxon>Pseudomonadati</taxon>
        <taxon>Bacteroidota</taxon>
        <taxon>Bacteroidia</taxon>
        <taxon>Bacteroidales</taxon>
        <taxon>Candidatus Cryptobacteroides</taxon>
    </lineage>
</organism>
<reference evidence="2" key="2">
    <citation type="journal article" date="2021" name="PeerJ">
        <title>Extensive microbial diversity within the chicken gut microbiome revealed by metagenomics and culture.</title>
        <authorList>
            <person name="Gilroy R."/>
            <person name="Ravi A."/>
            <person name="Getino M."/>
            <person name="Pursley I."/>
            <person name="Horton D.L."/>
            <person name="Alikhan N.F."/>
            <person name="Baker D."/>
            <person name="Gharbi K."/>
            <person name="Hall N."/>
            <person name="Watson M."/>
            <person name="Adriaenssens E.M."/>
            <person name="Foster-Nyarko E."/>
            <person name="Jarju S."/>
            <person name="Secka A."/>
            <person name="Antonio M."/>
            <person name="Oren A."/>
            <person name="Chaudhuri R.R."/>
            <person name="La Ragione R."/>
            <person name="Hildebrand F."/>
            <person name="Pallen M.J."/>
        </authorList>
    </citation>
    <scope>NUCLEOTIDE SEQUENCE</scope>
    <source>
        <strain evidence="2">B1-20833</strain>
    </source>
</reference>
<dbReference type="Gene3D" id="2.60.40.2580">
    <property type="match status" value="1"/>
</dbReference>
<proteinExistence type="predicted"/>
<feature type="chain" id="PRO_5039083702" evidence="1">
    <location>
        <begin position="25"/>
        <end position="636"/>
    </location>
</feature>
<gene>
    <name evidence="2" type="ORF">IAC06_03355</name>
</gene>
<name>A0A9D9HHJ6_9BACT</name>